<dbReference type="AlphaFoldDB" id="A0A0G0XCG4"/>
<dbReference type="PANTHER" id="PTHR43381:SF5">
    <property type="entry name" value="TR-TYPE G DOMAIN-CONTAINING PROTEIN"/>
    <property type="match status" value="1"/>
</dbReference>
<organism evidence="10 11">
    <name type="scientific">candidate division WWE3 bacterium GW2011_GWA1_41_8</name>
    <dbReference type="NCBI Taxonomy" id="1619103"/>
    <lineage>
        <taxon>Bacteria</taxon>
        <taxon>Katanobacteria</taxon>
    </lineage>
</organism>
<dbReference type="CDD" id="cd01887">
    <property type="entry name" value="IF2_eIF5B"/>
    <property type="match status" value="1"/>
</dbReference>
<keyword evidence="4" id="KW-0547">Nucleotide-binding</keyword>
<dbReference type="InterPro" id="IPR053905">
    <property type="entry name" value="EF-G-like_DII"/>
</dbReference>
<keyword evidence="3 8" id="KW-0396">Initiation factor</keyword>
<dbReference type="Gene3D" id="3.40.50.10050">
    <property type="entry name" value="Translation initiation factor IF- 2, domain 3"/>
    <property type="match status" value="1"/>
</dbReference>
<dbReference type="InterPro" id="IPR005225">
    <property type="entry name" value="Small_GTP-bd"/>
</dbReference>
<sequence>MAENKTIRNKVVANDTVNTSQETIRPPVVTVMGHVDHGKTSILDAIRKTSVQAGEYGGITQHIGAYQIEHNSKKITFIDTPGHQAFSQMRARGGRAADIVVLVVAANEGVKPQTKESIQHAKAAGVTIIVALNKMDTAGADPQNVKQELAREGVMVEDWGGDIISVQVSAKSGTGLTDLLDAIQVQAEMMNLKADPASELEAVIIESRLDAKKGVVVTVIIKNGTLRIADEVSASGYNIKIRSMMDHNGKMLKEAGPSTPVEILGFSKPPSVGDLLVQKGSELAELAIDENRVEIIGKDTKRTVAIVVKADTQGTLEAVKAGLAGLVSEVVGATFSLKFLRASVGDITDSDVLLAQGARGIVVGFGVKPAPNVADLADNLKVTVKTYQTIYELMDDVKELLEGTAHDAEAKIKGRAQVLKTFKLPSGDIIAGCKVLAGALKEGSRIAIYDKDPADVTKEDEPLYVGQVKKLKKGKNEVPLVGKDNECGILLKPQFEGIAGDLWVEVR</sequence>
<evidence type="ECO:0000256" key="6">
    <source>
        <dbReference type="ARBA" id="ARBA00023134"/>
    </source>
</evidence>
<dbReference type="GO" id="GO:0005737">
    <property type="term" value="C:cytoplasm"/>
    <property type="evidence" value="ECO:0007669"/>
    <property type="project" value="UniProtKB-UniRule"/>
</dbReference>
<proteinExistence type="inferred from homology"/>
<dbReference type="GO" id="GO:0003924">
    <property type="term" value="F:GTPase activity"/>
    <property type="evidence" value="ECO:0007669"/>
    <property type="project" value="InterPro"/>
</dbReference>
<dbReference type="Gene3D" id="2.40.30.10">
    <property type="entry name" value="Translation factors"/>
    <property type="match status" value="2"/>
</dbReference>
<feature type="domain" description="Tr-type G" evidence="9">
    <location>
        <begin position="24"/>
        <end position="193"/>
    </location>
</feature>
<dbReference type="InterPro" id="IPR009000">
    <property type="entry name" value="Transl_B-barrel_sf"/>
</dbReference>
<dbReference type="InterPro" id="IPR027417">
    <property type="entry name" value="P-loop_NTPase"/>
</dbReference>
<dbReference type="SUPFAM" id="SSF52540">
    <property type="entry name" value="P-loop containing nucleoside triphosphate hydrolases"/>
    <property type="match status" value="1"/>
</dbReference>
<accession>A0A0G0XCG4</accession>
<dbReference type="EMBL" id="LCCA01000005">
    <property type="protein sequence ID" value="KKS22580.1"/>
    <property type="molecule type" value="Genomic_DNA"/>
</dbReference>
<dbReference type="InterPro" id="IPR000178">
    <property type="entry name" value="TF_IF2_bacterial-like"/>
</dbReference>
<keyword evidence="5 8" id="KW-0648">Protein biosynthesis</keyword>
<dbReference type="PROSITE" id="PS01176">
    <property type="entry name" value="IF2"/>
    <property type="match status" value="1"/>
</dbReference>
<dbReference type="InterPro" id="IPR023115">
    <property type="entry name" value="TIF_IF2_dom3"/>
</dbReference>
<evidence type="ECO:0000256" key="2">
    <source>
        <dbReference type="ARBA" id="ARBA00020675"/>
    </source>
</evidence>
<evidence type="ECO:0000256" key="7">
    <source>
        <dbReference type="NCBIfam" id="TIGR00487"/>
    </source>
</evidence>
<protein>
    <recommendedName>
        <fullName evidence="2 7">Translation initiation factor IF-2</fullName>
    </recommendedName>
</protein>
<gene>
    <name evidence="10" type="ORF">UU80_C0005G0025</name>
</gene>
<evidence type="ECO:0000256" key="8">
    <source>
        <dbReference type="RuleBase" id="RU000644"/>
    </source>
</evidence>
<dbReference type="Proteomes" id="UP000034920">
    <property type="component" value="Unassembled WGS sequence"/>
</dbReference>
<dbReference type="PANTHER" id="PTHR43381">
    <property type="entry name" value="TRANSLATION INITIATION FACTOR IF-2-RELATED"/>
    <property type="match status" value="1"/>
</dbReference>
<dbReference type="Pfam" id="PF22042">
    <property type="entry name" value="EF-G_D2"/>
    <property type="match status" value="1"/>
</dbReference>
<evidence type="ECO:0000313" key="11">
    <source>
        <dbReference type="Proteomes" id="UP000034920"/>
    </source>
</evidence>
<reference evidence="10 11" key="1">
    <citation type="journal article" date="2015" name="Nature">
        <title>rRNA introns, odd ribosomes, and small enigmatic genomes across a large radiation of phyla.</title>
        <authorList>
            <person name="Brown C.T."/>
            <person name="Hug L.A."/>
            <person name="Thomas B.C."/>
            <person name="Sharon I."/>
            <person name="Castelle C.J."/>
            <person name="Singh A."/>
            <person name="Wilkins M.J."/>
            <person name="Williams K.H."/>
            <person name="Banfield J.F."/>
        </authorList>
    </citation>
    <scope>NUCLEOTIDE SEQUENCE [LARGE SCALE GENOMIC DNA]</scope>
</reference>
<comment type="similarity">
    <text evidence="1 8">Belongs to the TRAFAC class translation factor GTPase superfamily. Classic translation factor GTPase family. IF-2 subfamily.</text>
</comment>
<dbReference type="GO" id="GO:0003743">
    <property type="term" value="F:translation initiation factor activity"/>
    <property type="evidence" value="ECO:0007669"/>
    <property type="project" value="UniProtKB-UniRule"/>
</dbReference>
<dbReference type="InterPro" id="IPR036925">
    <property type="entry name" value="TIF_IF2_dom3_sf"/>
</dbReference>
<dbReference type="NCBIfam" id="TIGR00231">
    <property type="entry name" value="small_GTP"/>
    <property type="match status" value="1"/>
</dbReference>
<dbReference type="GO" id="GO:0005525">
    <property type="term" value="F:GTP binding"/>
    <property type="evidence" value="ECO:0007669"/>
    <property type="project" value="UniProtKB-KW"/>
</dbReference>
<evidence type="ECO:0000256" key="4">
    <source>
        <dbReference type="ARBA" id="ARBA00022741"/>
    </source>
</evidence>
<evidence type="ECO:0000256" key="5">
    <source>
        <dbReference type="ARBA" id="ARBA00022917"/>
    </source>
</evidence>
<dbReference type="InterPro" id="IPR015760">
    <property type="entry name" value="TIF_IF2"/>
</dbReference>
<dbReference type="SUPFAM" id="SSF52156">
    <property type="entry name" value="Initiation factor IF2/eIF5b, domain 3"/>
    <property type="match status" value="1"/>
</dbReference>
<dbReference type="PATRIC" id="fig|1619103.3.peg.210"/>
<keyword evidence="6" id="KW-0342">GTP-binding</keyword>
<dbReference type="Pfam" id="PF00009">
    <property type="entry name" value="GTP_EFTU"/>
    <property type="match status" value="1"/>
</dbReference>
<dbReference type="FunFam" id="3.40.50.300:FF:000019">
    <property type="entry name" value="Translation initiation factor IF-2"/>
    <property type="match status" value="1"/>
</dbReference>
<dbReference type="PROSITE" id="PS51722">
    <property type="entry name" value="G_TR_2"/>
    <property type="match status" value="1"/>
</dbReference>
<dbReference type="STRING" id="1619103.UU80_C0005G0025"/>
<evidence type="ECO:0000256" key="1">
    <source>
        <dbReference type="ARBA" id="ARBA00007733"/>
    </source>
</evidence>
<dbReference type="FunFam" id="3.40.50.10050:FF:000001">
    <property type="entry name" value="Translation initiation factor IF-2"/>
    <property type="match status" value="1"/>
</dbReference>
<evidence type="ECO:0000313" key="10">
    <source>
        <dbReference type="EMBL" id="KKS22580.1"/>
    </source>
</evidence>
<dbReference type="InterPro" id="IPR000795">
    <property type="entry name" value="T_Tr_GTP-bd_dom"/>
</dbReference>
<evidence type="ECO:0000256" key="3">
    <source>
        <dbReference type="ARBA" id="ARBA00022540"/>
    </source>
</evidence>
<dbReference type="Pfam" id="PF11987">
    <property type="entry name" value="IF-2"/>
    <property type="match status" value="1"/>
</dbReference>
<comment type="function">
    <text evidence="8">One of the essential components for the initiation of protein synthesis. Protects formylmethionyl-tRNA from spontaneous hydrolysis and promotes its binding to the 30S ribosomal subunits. Also involved in the hydrolysis of GTP during the formation of the 70S ribosomal complex.</text>
</comment>
<name>A0A0G0XCG4_UNCKA</name>
<evidence type="ECO:0000259" key="9">
    <source>
        <dbReference type="PROSITE" id="PS51722"/>
    </source>
</evidence>
<dbReference type="NCBIfam" id="TIGR00487">
    <property type="entry name" value="IF-2"/>
    <property type="match status" value="1"/>
</dbReference>
<comment type="caution">
    <text evidence="10">The sequence shown here is derived from an EMBL/GenBank/DDBJ whole genome shotgun (WGS) entry which is preliminary data.</text>
</comment>
<dbReference type="SUPFAM" id="SSF50447">
    <property type="entry name" value="Translation proteins"/>
    <property type="match status" value="2"/>
</dbReference>
<dbReference type="Gene3D" id="3.40.50.300">
    <property type="entry name" value="P-loop containing nucleotide triphosphate hydrolases"/>
    <property type="match status" value="1"/>
</dbReference>